<dbReference type="AlphaFoldDB" id="A0A8T1PY50"/>
<dbReference type="InterPro" id="IPR036236">
    <property type="entry name" value="Znf_C2H2_sf"/>
</dbReference>
<dbReference type="Pfam" id="PF13912">
    <property type="entry name" value="zf-C2H2_6"/>
    <property type="match status" value="1"/>
</dbReference>
<accession>A0A8T1PY50</accession>
<keyword evidence="1" id="KW-0863">Zinc-finger</keyword>
<evidence type="ECO:0000313" key="4">
    <source>
        <dbReference type="EMBL" id="KAG6646351.1"/>
    </source>
</evidence>
<sequence length="266" mass="28067">MANPGDSSSSSSDEQQQLGRETPPQIHAYAVGEDAPMQGTDQKISPTRAQQTGGNGGNNVRAEGGTDTVDVVGAPPEGPKRKRRGRNEEQGSSSMGTQKPKRKVELLDPPTRDPDCVVCGKHFNSWKALFGHMRSHPERQWRGVFPPPTGSWDPLGSPDREVEAGTGTGTGRIGPRAQEEIASTLLNVAQGVMSRMTPVMTGAGDVDIGSKGDEPAPSAAKDSTSSPAGGLGIDLNQPQEEDPESPKFDLNMPAPEDDDEDSTDSS</sequence>
<dbReference type="PROSITE" id="PS50157">
    <property type="entry name" value="ZINC_FINGER_C2H2_2"/>
    <property type="match status" value="1"/>
</dbReference>
<evidence type="ECO:0000259" key="3">
    <source>
        <dbReference type="PROSITE" id="PS50157"/>
    </source>
</evidence>
<evidence type="ECO:0000256" key="1">
    <source>
        <dbReference type="PROSITE-ProRule" id="PRU00042"/>
    </source>
</evidence>
<evidence type="ECO:0000313" key="5">
    <source>
        <dbReference type="Proteomes" id="UP000811609"/>
    </source>
</evidence>
<dbReference type="PROSITE" id="PS00028">
    <property type="entry name" value="ZINC_FINGER_C2H2_1"/>
    <property type="match status" value="1"/>
</dbReference>
<keyword evidence="5" id="KW-1185">Reference proteome</keyword>
<name>A0A8T1PY50_CARIL</name>
<keyword evidence="1" id="KW-0479">Metal-binding</keyword>
<proteinExistence type="predicted"/>
<feature type="compositionally biased region" description="Acidic residues" evidence="2">
    <location>
        <begin position="255"/>
        <end position="266"/>
    </location>
</feature>
<evidence type="ECO:0000256" key="2">
    <source>
        <dbReference type="SAM" id="MobiDB-lite"/>
    </source>
</evidence>
<feature type="domain" description="C2H2-type" evidence="3">
    <location>
        <begin position="114"/>
        <end position="141"/>
    </location>
</feature>
<gene>
    <name evidence="4" type="ORF">CIPAW_07G003700</name>
</gene>
<organism evidence="4 5">
    <name type="scientific">Carya illinoinensis</name>
    <name type="common">Pecan</name>
    <dbReference type="NCBI Taxonomy" id="32201"/>
    <lineage>
        <taxon>Eukaryota</taxon>
        <taxon>Viridiplantae</taxon>
        <taxon>Streptophyta</taxon>
        <taxon>Embryophyta</taxon>
        <taxon>Tracheophyta</taxon>
        <taxon>Spermatophyta</taxon>
        <taxon>Magnoliopsida</taxon>
        <taxon>eudicotyledons</taxon>
        <taxon>Gunneridae</taxon>
        <taxon>Pentapetalae</taxon>
        <taxon>rosids</taxon>
        <taxon>fabids</taxon>
        <taxon>Fagales</taxon>
        <taxon>Juglandaceae</taxon>
        <taxon>Carya</taxon>
    </lineage>
</organism>
<dbReference type="PANTHER" id="PTHR47591">
    <property type="entry name" value="ZINC FINGER PROTEIN ZAT2-RELATED"/>
    <property type="match status" value="1"/>
</dbReference>
<dbReference type="SUPFAM" id="SSF57667">
    <property type="entry name" value="beta-beta-alpha zinc fingers"/>
    <property type="match status" value="1"/>
</dbReference>
<dbReference type="PANTHER" id="PTHR47591:SF13">
    <property type="entry name" value="OS02G0293900 PROTEIN"/>
    <property type="match status" value="1"/>
</dbReference>
<feature type="compositionally biased region" description="Polar residues" evidence="2">
    <location>
        <begin position="39"/>
        <end position="52"/>
    </location>
</feature>
<comment type="caution">
    <text evidence="4">The sequence shown here is derived from an EMBL/GenBank/DDBJ whole genome shotgun (WGS) entry which is preliminary data.</text>
</comment>
<keyword evidence="1" id="KW-0862">Zinc</keyword>
<dbReference type="GO" id="GO:0008270">
    <property type="term" value="F:zinc ion binding"/>
    <property type="evidence" value="ECO:0007669"/>
    <property type="project" value="UniProtKB-KW"/>
</dbReference>
<feature type="compositionally biased region" description="Basic and acidic residues" evidence="2">
    <location>
        <begin position="103"/>
        <end position="114"/>
    </location>
</feature>
<reference evidence="4" key="1">
    <citation type="submission" date="2020-12" db="EMBL/GenBank/DDBJ databases">
        <title>WGS assembly of Carya illinoinensis cv. Pawnee.</title>
        <authorList>
            <person name="Platts A."/>
            <person name="Shu S."/>
            <person name="Wright S."/>
            <person name="Barry K."/>
            <person name="Edger P."/>
            <person name="Pires J.C."/>
            <person name="Schmutz J."/>
        </authorList>
    </citation>
    <scope>NUCLEOTIDE SEQUENCE</scope>
    <source>
        <tissue evidence="4">Leaf</tissue>
    </source>
</reference>
<protein>
    <recommendedName>
        <fullName evidence="3">C2H2-type domain-containing protein</fullName>
    </recommendedName>
</protein>
<dbReference type="Proteomes" id="UP000811609">
    <property type="component" value="Chromosome 7"/>
</dbReference>
<dbReference type="OrthoDB" id="6077919at2759"/>
<feature type="region of interest" description="Disordered" evidence="2">
    <location>
        <begin position="200"/>
        <end position="266"/>
    </location>
</feature>
<feature type="region of interest" description="Disordered" evidence="2">
    <location>
        <begin position="141"/>
        <end position="177"/>
    </location>
</feature>
<dbReference type="InterPro" id="IPR013087">
    <property type="entry name" value="Znf_C2H2_type"/>
</dbReference>
<feature type="region of interest" description="Disordered" evidence="2">
    <location>
        <begin position="1"/>
        <end position="114"/>
    </location>
</feature>
<dbReference type="EMBL" id="CM031815">
    <property type="protein sequence ID" value="KAG6646351.1"/>
    <property type="molecule type" value="Genomic_DNA"/>
</dbReference>